<accession>A0A0H2RB15</accession>
<dbReference type="EMBL" id="KQ086186">
    <property type="protein sequence ID" value="KLO06703.1"/>
    <property type="molecule type" value="Genomic_DNA"/>
</dbReference>
<dbReference type="AlphaFoldDB" id="A0A0H2RB15"/>
<reference evidence="1 2" key="1">
    <citation type="submission" date="2015-04" db="EMBL/GenBank/DDBJ databases">
        <title>Complete genome sequence of Schizopora paradoxa KUC8140, a cosmopolitan wood degrader in East Asia.</title>
        <authorList>
            <consortium name="DOE Joint Genome Institute"/>
            <person name="Min B."/>
            <person name="Park H."/>
            <person name="Jang Y."/>
            <person name="Kim J.-J."/>
            <person name="Kim K.H."/>
            <person name="Pangilinan J."/>
            <person name="Lipzen A."/>
            <person name="Riley R."/>
            <person name="Grigoriev I.V."/>
            <person name="Spatafora J.W."/>
            <person name="Choi I.-G."/>
        </authorList>
    </citation>
    <scope>NUCLEOTIDE SEQUENCE [LARGE SCALE GENOMIC DNA]</scope>
    <source>
        <strain evidence="1 2">KUC8140</strain>
    </source>
</reference>
<dbReference type="Proteomes" id="UP000053477">
    <property type="component" value="Unassembled WGS sequence"/>
</dbReference>
<proteinExistence type="predicted"/>
<keyword evidence="2" id="KW-1185">Reference proteome</keyword>
<evidence type="ECO:0008006" key="3">
    <source>
        <dbReference type="Google" id="ProtNLM"/>
    </source>
</evidence>
<name>A0A0H2RB15_9AGAM</name>
<organism evidence="1 2">
    <name type="scientific">Schizopora paradoxa</name>
    <dbReference type="NCBI Taxonomy" id="27342"/>
    <lineage>
        <taxon>Eukaryota</taxon>
        <taxon>Fungi</taxon>
        <taxon>Dikarya</taxon>
        <taxon>Basidiomycota</taxon>
        <taxon>Agaricomycotina</taxon>
        <taxon>Agaricomycetes</taxon>
        <taxon>Hymenochaetales</taxon>
        <taxon>Schizoporaceae</taxon>
        <taxon>Schizopora</taxon>
    </lineage>
</organism>
<sequence length="572" mass="66158">MPLLNSSKWTRRNMDDQWTMLSTQLQRSPVDSLSRSYPTSLQYVTSQYHRDKRPGTYLMVIREYLARRREARDQMLVNRVLSLSTSANVKSSTTKFVHSCQPTGRLQESKTTILHLPYEVLANIVDSAILASCHSDTANVALFFSHVSKKFRRAVHDRSCFWPHVSTDMPYDQIKHLLEKNLMSLRHLNVECKSLCKSRTLFDMASLQSSLWGSLFLMIGAANGVPNSNLSLLRRLYELEVPELKRLTLAYADPDTVGANTLNDFIHPNNLIAPNLDHLELMNIIPRHAFSSISRLTLLFDPGWQDRRNEYRIFPLLNWESVLDFLRISTTVKDLTLDLRVMSGFAAETRDTPTLLPHVTSFTARLEDIHIYTPLWTELLHFSLPNLQNLEIQIAMLRWSPKYRGVALDEERERIKSDDFLQHLFAANGGYFANVTDLSVKLDIRIPAIKNDFHLPFHKFPNLKRLHVQSNRNIFPPNSHHLKLMPNFRLRLRCLELVNCTKMNNFAWMRRLATHISPEDLEAVVIVTDNDFPSRKPLLEFATKIFGKTKIRLEEHVAERIVASSPFDSAFR</sequence>
<gene>
    <name evidence="1" type="ORF">SCHPADRAFT_1002179</name>
</gene>
<evidence type="ECO:0000313" key="1">
    <source>
        <dbReference type="EMBL" id="KLO06703.1"/>
    </source>
</evidence>
<dbReference type="InParanoid" id="A0A0H2RB15"/>
<protein>
    <recommendedName>
        <fullName evidence="3">F-box domain-containing protein</fullName>
    </recommendedName>
</protein>
<evidence type="ECO:0000313" key="2">
    <source>
        <dbReference type="Proteomes" id="UP000053477"/>
    </source>
</evidence>